<keyword evidence="1" id="KW-0472">Membrane</keyword>
<evidence type="ECO:0000313" key="3">
    <source>
        <dbReference type="WBParaSite" id="PgB07_g023_t01"/>
    </source>
</evidence>
<keyword evidence="1" id="KW-1133">Transmembrane helix</keyword>
<accession>A0A914ZL72</accession>
<feature type="transmembrane region" description="Helical" evidence="1">
    <location>
        <begin position="55"/>
        <end position="76"/>
    </location>
</feature>
<proteinExistence type="predicted"/>
<dbReference type="WBParaSite" id="PgB07_g023_t01">
    <property type="protein sequence ID" value="PgB07_g023_t01"/>
    <property type="gene ID" value="PgB07_g023"/>
</dbReference>
<reference evidence="3" key="1">
    <citation type="submission" date="2022-11" db="UniProtKB">
        <authorList>
            <consortium name="WormBaseParasite"/>
        </authorList>
    </citation>
    <scope>IDENTIFICATION</scope>
</reference>
<keyword evidence="1" id="KW-0812">Transmembrane</keyword>
<sequence length="115" mass="13506">VRNREYRSALSASSPVASSLVEMRFYSRSHSFCTLNEAPRKDILWVWEVHRGKSIFVFSIAAVLLITFPSVSLLHISSSMSTQLRVTFCCWHLRVRGYKFSRNWLFIRSTFQLLW</sequence>
<organism evidence="2 3">
    <name type="scientific">Parascaris univalens</name>
    <name type="common">Nematode worm</name>
    <dbReference type="NCBI Taxonomy" id="6257"/>
    <lineage>
        <taxon>Eukaryota</taxon>
        <taxon>Metazoa</taxon>
        <taxon>Ecdysozoa</taxon>
        <taxon>Nematoda</taxon>
        <taxon>Chromadorea</taxon>
        <taxon>Rhabditida</taxon>
        <taxon>Spirurina</taxon>
        <taxon>Ascaridomorpha</taxon>
        <taxon>Ascaridoidea</taxon>
        <taxon>Ascarididae</taxon>
        <taxon>Parascaris</taxon>
    </lineage>
</organism>
<dbReference type="AlphaFoldDB" id="A0A914ZL72"/>
<evidence type="ECO:0000256" key="1">
    <source>
        <dbReference type="SAM" id="Phobius"/>
    </source>
</evidence>
<protein>
    <submittedName>
        <fullName evidence="3">Uncharacterized protein</fullName>
    </submittedName>
</protein>
<name>A0A914ZL72_PARUN</name>
<keyword evidence="2" id="KW-1185">Reference proteome</keyword>
<evidence type="ECO:0000313" key="2">
    <source>
        <dbReference type="Proteomes" id="UP000887569"/>
    </source>
</evidence>
<dbReference type="Proteomes" id="UP000887569">
    <property type="component" value="Unplaced"/>
</dbReference>